<organism evidence="5 6">
    <name type="scientific">Salarias fasciatus</name>
    <name type="common">Jewelled blenny</name>
    <name type="synonym">Blennius fasciatus</name>
    <dbReference type="NCBI Taxonomy" id="181472"/>
    <lineage>
        <taxon>Eukaryota</taxon>
        <taxon>Metazoa</taxon>
        <taxon>Chordata</taxon>
        <taxon>Craniata</taxon>
        <taxon>Vertebrata</taxon>
        <taxon>Euteleostomi</taxon>
        <taxon>Actinopterygii</taxon>
        <taxon>Neopterygii</taxon>
        <taxon>Teleostei</taxon>
        <taxon>Neoteleostei</taxon>
        <taxon>Acanthomorphata</taxon>
        <taxon>Ovalentaria</taxon>
        <taxon>Blenniimorphae</taxon>
        <taxon>Blenniiformes</taxon>
        <taxon>Blennioidei</taxon>
        <taxon>Blenniidae</taxon>
        <taxon>Salariinae</taxon>
        <taxon>Salarias</taxon>
    </lineage>
</organism>
<dbReference type="OMA" id="TEFMVIP"/>
<keyword evidence="1" id="KW-0808">Transferase</keyword>
<dbReference type="Pfam" id="PF00632">
    <property type="entry name" value="HECT"/>
    <property type="match status" value="1"/>
</dbReference>
<name>A0A672HNG8_SALFA</name>
<keyword evidence="2 3" id="KW-0833">Ubl conjugation pathway</keyword>
<accession>A0A672HNG8</accession>
<evidence type="ECO:0000313" key="6">
    <source>
        <dbReference type="Proteomes" id="UP000472267"/>
    </source>
</evidence>
<dbReference type="AlphaFoldDB" id="A0A672HNG8"/>
<proteinExistence type="predicted"/>
<evidence type="ECO:0000256" key="3">
    <source>
        <dbReference type="PROSITE-ProRule" id="PRU00104"/>
    </source>
</evidence>
<evidence type="ECO:0000256" key="2">
    <source>
        <dbReference type="ARBA" id="ARBA00022786"/>
    </source>
</evidence>
<dbReference type="PROSITE" id="PS50237">
    <property type="entry name" value="HECT"/>
    <property type="match status" value="1"/>
</dbReference>
<dbReference type="GO" id="GO:0004842">
    <property type="term" value="F:ubiquitin-protein transferase activity"/>
    <property type="evidence" value="ECO:0007669"/>
    <property type="project" value="InterPro"/>
</dbReference>
<dbReference type="InParanoid" id="A0A672HNG8"/>
<dbReference type="Ensembl" id="ENSSFAT00005031928.1">
    <property type="protein sequence ID" value="ENSSFAP00005030813.1"/>
    <property type="gene ID" value="ENSSFAG00005015651.1"/>
</dbReference>
<evidence type="ECO:0000313" key="5">
    <source>
        <dbReference type="Ensembl" id="ENSSFAP00005030813.1"/>
    </source>
</evidence>
<dbReference type="Gene3D" id="3.30.2410.10">
    <property type="entry name" value="Hect, E3 ligase catalytic domain"/>
    <property type="match status" value="1"/>
</dbReference>
<evidence type="ECO:0000259" key="4">
    <source>
        <dbReference type="PROSITE" id="PS50237"/>
    </source>
</evidence>
<evidence type="ECO:0000256" key="1">
    <source>
        <dbReference type="ARBA" id="ARBA00022679"/>
    </source>
</evidence>
<feature type="domain" description="HECT" evidence="4">
    <location>
        <begin position="7"/>
        <end position="77"/>
    </location>
</feature>
<dbReference type="Proteomes" id="UP000472267">
    <property type="component" value="Unassembled WGS sequence"/>
</dbReference>
<reference evidence="5" key="1">
    <citation type="submission" date="2025-08" db="UniProtKB">
        <authorList>
            <consortium name="Ensembl"/>
        </authorList>
    </citation>
    <scope>IDENTIFICATION</scope>
</reference>
<sequence length="77" mass="8356">RISLADVLIFATGLKKIPAVGFIPQPELHFLPNDTSSHLPKANTCSLTIQIPLGLNFEDFKEQMNFGIGGAEQFGEA</sequence>
<dbReference type="SUPFAM" id="SSF56204">
    <property type="entry name" value="Hect, E3 ligase catalytic domain"/>
    <property type="match status" value="1"/>
</dbReference>
<dbReference type="InterPro" id="IPR035983">
    <property type="entry name" value="Hect_E3_ubiquitin_ligase"/>
</dbReference>
<keyword evidence="6" id="KW-1185">Reference proteome</keyword>
<reference evidence="5" key="2">
    <citation type="submission" date="2025-09" db="UniProtKB">
        <authorList>
            <consortium name="Ensembl"/>
        </authorList>
    </citation>
    <scope>IDENTIFICATION</scope>
</reference>
<dbReference type="InterPro" id="IPR000569">
    <property type="entry name" value="HECT_dom"/>
</dbReference>
<protein>
    <recommendedName>
        <fullName evidence="4">HECT domain-containing protein</fullName>
    </recommendedName>
</protein>
<feature type="active site" description="Glycyl thioester intermediate" evidence="3">
    <location>
        <position position="45"/>
    </location>
</feature>